<gene>
    <name evidence="1" type="ORF">DAPPUDRAFT_246010</name>
</gene>
<evidence type="ECO:0000313" key="1">
    <source>
        <dbReference type="EMBL" id="EFX78681.1"/>
    </source>
</evidence>
<dbReference type="HOGENOM" id="CLU_1143555_0_0_1"/>
<reference evidence="1 2" key="1">
    <citation type="journal article" date="2011" name="Science">
        <title>The ecoresponsive genome of Daphnia pulex.</title>
        <authorList>
            <person name="Colbourne J.K."/>
            <person name="Pfrender M.E."/>
            <person name="Gilbert D."/>
            <person name="Thomas W.K."/>
            <person name="Tucker A."/>
            <person name="Oakley T.H."/>
            <person name="Tokishita S."/>
            <person name="Aerts A."/>
            <person name="Arnold G.J."/>
            <person name="Basu M.K."/>
            <person name="Bauer D.J."/>
            <person name="Caceres C.E."/>
            <person name="Carmel L."/>
            <person name="Casola C."/>
            <person name="Choi J.H."/>
            <person name="Detter J.C."/>
            <person name="Dong Q."/>
            <person name="Dusheyko S."/>
            <person name="Eads B.D."/>
            <person name="Frohlich T."/>
            <person name="Geiler-Samerotte K.A."/>
            <person name="Gerlach D."/>
            <person name="Hatcher P."/>
            <person name="Jogdeo S."/>
            <person name="Krijgsveld J."/>
            <person name="Kriventseva E.V."/>
            <person name="Kultz D."/>
            <person name="Laforsch C."/>
            <person name="Lindquist E."/>
            <person name="Lopez J."/>
            <person name="Manak J.R."/>
            <person name="Muller J."/>
            <person name="Pangilinan J."/>
            <person name="Patwardhan R.P."/>
            <person name="Pitluck S."/>
            <person name="Pritham E.J."/>
            <person name="Rechtsteiner A."/>
            <person name="Rho M."/>
            <person name="Rogozin I.B."/>
            <person name="Sakarya O."/>
            <person name="Salamov A."/>
            <person name="Schaack S."/>
            <person name="Shapiro H."/>
            <person name="Shiga Y."/>
            <person name="Skalitzky C."/>
            <person name="Smith Z."/>
            <person name="Souvorov A."/>
            <person name="Sung W."/>
            <person name="Tang Z."/>
            <person name="Tsuchiya D."/>
            <person name="Tu H."/>
            <person name="Vos H."/>
            <person name="Wang M."/>
            <person name="Wolf Y.I."/>
            <person name="Yamagata H."/>
            <person name="Yamada T."/>
            <person name="Ye Y."/>
            <person name="Shaw J.R."/>
            <person name="Andrews J."/>
            <person name="Crease T.J."/>
            <person name="Tang H."/>
            <person name="Lucas S.M."/>
            <person name="Robertson H.M."/>
            <person name="Bork P."/>
            <person name="Koonin E.V."/>
            <person name="Zdobnov E.M."/>
            <person name="Grigoriev I.V."/>
            <person name="Lynch M."/>
            <person name="Boore J.L."/>
        </authorList>
    </citation>
    <scope>NUCLEOTIDE SEQUENCE [LARGE SCALE GENOMIC DNA]</scope>
</reference>
<dbReference type="Proteomes" id="UP000000305">
    <property type="component" value="Unassembled WGS sequence"/>
</dbReference>
<name>E9GPG7_DAPPU</name>
<sequence>METKFYVPVVVNNIRVITYFATNLAITLIRKSVAEGLKCVLYPVYGPDVSFIDPATARVFPLLWETRLIITTKDQPISSTAYVVQDEEIGASIIIGMDTIIAIKGPKMIDEEEHSNPLFPMPGDEKVLYPKPVWATRLGVSLASPAYASKSEMAVVPHDGLDRNYDCVTRPRLYDERRLPTKISGHVRLLAANISSPPVPPARTINSRLNVPKVRPKRPCAIPMHGADSGSRLQRRRLCNAPRSQLARRANLSLRGNAPHGADLPLGVY</sequence>
<organism evidence="1 2">
    <name type="scientific">Daphnia pulex</name>
    <name type="common">Water flea</name>
    <dbReference type="NCBI Taxonomy" id="6669"/>
    <lineage>
        <taxon>Eukaryota</taxon>
        <taxon>Metazoa</taxon>
        <taxon>Ecdysozoa</taxon>
        <taxon>Arthropoda</taxon>
        <taxon>Crustacea</taxon>
        <taxon>Branchiopoda</taxon>
        <taxon>Diplostraca</taxon>
        <taxon>Cladocera</taxon>
        <taxon>Anomopoda</taxon>
        <taxon>Daphniidae</taxon>
        <taxon>Daphnia</taxon>
    </lineage>
</organism>
<dbReference type="KEGG" id="dpx:DAPPUDRAFT_246010"/>
<accession>E9GPG7</accession>
<proteinExistence type="predicted"/>
<dbReference type="InParanoid" id="E9GPG7"/>
<protein>
    <submittedName>
        <fullName evidence="1">Uncharacterized protein</fullName>
    </submittedName>
</protein>
<dbReference type="PhylomeDB" id="E9GPG7"/>
<evidence type="ECO:0000313" key="2">
    <source>
        <dbReference type="Proteomes" id="UP000000305"/>
    </source>
</evidence>
<dbReference type="EMBL" id="GL732556">
    <property type="protein sequence ID" value="EFX78681.1"/>
    <property type="molecule type" value="Genomic_DNA"/>
</dbReference>
<keyword evidence="2" id="KW-1185">Reference proteome</keyword>
<dbReference type="AlphaFoldDB" id="E9GPG7"/>